<dbReference type="EMBL" id="CWQY01000014">
    <property type="protein sequence ID" value="CSC79379.1"/>
    <property type="molecule type" value="Genomic_DNA"/>
</dbReference>
<organism evidence="1 4">
    <name type="scientific">Vibrio cholerae</name>
    <dbReference type="NCBI Taxonomy" id="666"/>
    <lineage>
        <taxon>Bacteria</taxon>
        <taxon>Pseudomonadati</taxon>
        <taxon>Pseudomonadota</taxon>
        <taxon>Gammaproteobacteria</taxon>
        <taxon>Vibrionales</taxon>
        <taxon>Vibrionaceae</taxon>
        <taxon>Vibrio</taxon>
    </lineage>
</organism>
<protein>
    <submittedName>
        <fullName evidence="1">Uncharacterized protein</fullName>
    </submittedName>
</protein>
<gene>
    <name evidence="1" type="ORF">ERS013165_00680</name>
    <name evidence="2" type="ORF">ERS013200_02301</name>
</gene>
<dbReference type="Proteomes" id="UP000041770">
    <property type="component" value="Unassembled WGS sequence"/>
</dbReference>
<dbReference type="Proteomes" id="UP000044806">
    <property type="component" value="Unassembled WGS sequence"/>
</dbReference>
<evidence type="ECO:0000313" key="1">
    <source>
        <dbReference type="EMBL" id="CRZ97171.1"/>
    </source>
</evidence>
<proteinExistence type="predicted"/>
<evidence type="ECO:0000313" key="4">
    <source>
        <dbReference type="Proteomes" id="UP000044806"/>
    </source>
</evidence>
<dbReference type="EMBL" id="CWOW01000002">
    <property type="protein sequence ID" value="CRZ97171.1"/>
    <property type="molecule type" value="Genomic_DNA"/>
</dbReference>
<name>A0A655WC08_VIBCL</name>
<reference evidence="3 4" key="1">
    <citation type="submission" date="2015-07" db="EMBL/GenBank/DDBJ databases">
        <authorList>
            <consortium name="Pathogen Informatics"/>
        </authorList>
    </citation>
    <scope>NUCLEOTIDE SEQUENCE [LARGE SCALE GENOMIC DNA]</scope>
    <source>
        <strain evidence="2 3">A316</strain>
        <strain evidence="1 4">A51</strain>
    </source>
</reference>
<sequence length="79" mass="8590">MKGTISSAVRAILRMPPKITKAVSNTIPIPISMGSKPKAVFIALVIELACTALNTKPNAMIRKMENSTPIQRIPRPFSM</sequence>
<accession>A0A655WC08</accession>
<dbReference type="AlphaFoldDB" id="A0A655WC08"/>
<evidence type="ECO:0000313" key="3">
    <source>
        <dbReference type="Proteomes" id="UP000041770"/>
    </source>
</evidence>
<evidence type="ECO:0000313" key="2">
    <source>
        <dbReference type="EMBL" id="CSC79379.1"/>
    </source>
</evidence>